<dbReference type="Gene3D" id="3.40.50.300">
    <property type="entry name" value="P-loop containing nucleotide triphosphate hydrolases"/>
    <property type="match status" value="1"/>
</dbReference>
<feature type="compositionally biased region" description="Polar residues" evidence="9">
    <location>
        <begin position="1494"/>
        <end position="1508"/>
    </location>
</feature>
<dbReference type="Gene3D" id="3.40.50.10810">
    <property type="entry name" value="Tandem AAA-ATPase domain"/>
    <property type="match status" value="1"/>
</dbReference>
<dbReference type="InterPro" id="IPR049730">
    <property type="entry name" value="SNF2/RAD54-like_C"/>
</dbReference>
<dbReference type="PANTHER" id="PTHR46459:SF1">
    <property type="entry name" value="E1A-BINDING PROTEIN P400"/>
    <property type="match status" value="1"/>
</dbReference>
<evidence type="ECO:0000259" key="10">
    <source>
        <dbReference type="PROSITE" id="PS50090"/>
    </source>
</evidence>
<feature type="region of interest" description="Disordered" evidence="9">
    <location>
        <begin position="908"/>
        <end position="954"/>
    </location>
</feature>
<dbReference type="PROSITE" id="PS51192">
    <property type="entry name" value="HELICASE_ATP_BIND_1"/>
    <property type="match status" value="1"/>
</dbReference>
<dbReference type="PROSITE" id="PS50090">
    <property type="entry name" value="MYB_LIKE"/>
    <property type="match status" value="1"/>
</dbReference>
<evidence type="ECO:0000256" key="7">
    <source>
        <dbReference type="ARBA" id="ARBA00023125"/>
    </source>
</evidence>
<feature type="region of interest" description="Disordered" evidence="9">
    <location>
        <begin position="1594"/>
        <end position="1624"/>
    </location>
</feature>
<proteinExistence type="predicted"/>
<feature type="compositionally biased region" description="Polar residues" evidence="9">
    <location>
        <begin position="318"/>
        <end position="340"/>
    </location>
</feature>
<dbReference type="CDD" id="cd18793">
    <property type="entry name" value="SF2_C_SNF"/>
    <property type="match status" value="1"/>
</dbReference>
<feature type="compositionally biased region" description="Low complexity" evidence="9">
    <location>
        <begin position="2941"/>
        <end position="2979"/>
    </location>
</feature>
<dbReference type="InterPro" id="IPR014001">
    <property type="entry name" value="Helicase_ATP-bd"/>
</dbReference>
<feature type="region of interest" description="Disordered" evidence="9">
    <location>
        <begin position="2016"/>
        <end position="2043"/>
    </location>
</feature>
<sequence>MHHGGGPPNVQRNLQRSKSFTGSEAEDQQPQQPQKQQQHQQPMPATQQQPANANHPQSPVTSFAPSASPSAPQSPNYQIIMSRSPVTGQNMNITLQNVGPMVSGNQQITLASLPLQSPASPGFQPQQWRFESGSSSYVVTSPLPQTMQPQSPTQHSPVPIQAVPRPSAPGSALGVCGQSPTRFVEAGIMVRQINLGSPPVSSHFVYQDGTGLAQLAPTTAGAVQLTSPGTSGAVRERRLSQPHSQTGGTIHHLGPQSPVAAGAALPTLGSPGHITTSNLPPQISSIIQGQLARPMIFEKTAQGVVAAPASFGVPSAILPSSPSRSNPPQGLANQSLTPTSIKKMQPKKLEEIAPSNPEVAQLRKQCLEHHAKKMESLKEVFKEYLIELFFLQHLQGNMMDYLAFKKKPCVPLFTYLRQNDLDLEDEEEEEEQSEVINDEVKVVTGKDGQTVTPVAIATQLPPNVSAAFSAQQQFQTHAGVAGGSISNPVDMEAFKRQQAMAQADQAKRSRMEVGRHGMIFQHPAVTPLGSPGIPLQQLMPTAQGGMPPTPQTVQIGGQKQNQQQYDPSKGPPVQNAASLHTPPPQLPGRLPQGGLPMAGLPLSLSQGQAMVVDQQALVAGGQLQVKVQGAGAVLAPVNPHAQLQAQLQQMQSGLHLQMQQSVMQPGQATVALVRPGSDSSQPAQRLMSNSLSNPAMSPAPLTSPSSLPSSHPSAPVRTTSTGPSLSPAAQTKLAATNGTTGLKMSSLGQSPVGQNPQECSQDKQAEQAKLESHVHQRIAELRKEGQWSASRLPKLQEACRPKSQWDYLLEEMQWMAADFAQERCWKMAAAKKLVRTCARYHVEQKKMEEREKREEEMRLRHIASTIARGVDYFWSNIEQVVEIKLRFEIYDKRQKVLSLQKAASKGQCAKVTQSSGQKSNKESKGETGPSRKRKSSTSLSDVEVEDEESTIEEQEAMEVAADQKAELAELTKEAEVPLDDLVKQYAGAYAEGFEWPQPSSQSEGEDREEADDMDPPLDSPHDAVLIDSLLNMDQYRGAERMAFGPDGKPTKDIAEVAAATDLILPKGSARTTLTSRSSPPALLHGSLREYQQVGVEWLASLHRKNLNGIPADETGLGKTVQTVAYFAHLACSQGIWGPHLVVVRTCKLLNWEMEFKRWCPGLKILLYLGSRRQRRYKRSRWCEPNSFHVCVTSYKLLLKDQSHFLRRRWRHLVLDEVQLIKNMTEKHWETIFNIKSQQRILLINTPLQNTLKELWTMIHFLLPGFTHPYLNFPIKPGTDQNQDYCHKLVIRLHRVIQPFILRRSKRDVEKQMPKKYEHILKCRLSKRQKSMYEDILIQPRSLMTGIFYRWDLSIFHQPRDTHHSYICQPLQYNTPSLLLTALQRDQWKTVDMSLFDLISNESKLTRYEAEEALPKLRMTEQLIEEIYSAHDPPARPRPCKIKPMRLFLPVQYGTKPEGHLVPMTSSTTQAPRATAVTTAPTTTANPATAAPSTQPRGKSPLTTSTSAQGGDVMKVAQLVGQGRIAQPETPVTLQFQGNKFTLSPSQLRQLTTGQPLQLQGTLGNILQIVSAPGQPLLRPQGLPMVMPTIPQAVPVQNSSGTPPPATSMPPQASTTGTPATTDMETNVKRATNATTQESSEERNRQLKERLASLFHANERRSSRSVMYGSDLIKSCSVYEGHPPPTFPAPQHSRWSWVGRDSCIRAQQTCVSTVAPLRSVILSNTEQEAAAGTLLKRFSCILPAAVAPPPQLYASNPPPSYSLAQKSFRRRLQEVSAPQNAEIRNLACPPVVRFPDVHMLEMDAGKLEALSILLQKLSAENRRVMIFTQMTSMLDILEAFLDHSHLTYVRLDESLSLEERQEQVKRFNRNRQIFCTILTNRCCSAMGHVFDADTIVFYDTDLNPSMDMGTQEWCDKIGRSKDIHIYRLESGNSIEEKLLKNGTKDLIREVAAQGMDYTLAFLTQRTIQDLFEVEAGSGEKVEEFVVLHQEPSPSESIPPHVARPYIQALNTIRLKTQHEEEEETEVDTKSEKVGRQEEMDVEDGVREEASQLEELTAVMEQLTPIERYALHYLEYLHISEDEQVIKERLEAAKRGWEQQQQQKLKVEKEEQMILEDEQDLFTYTREDAYNMEYVFENEDGQTEIMPLWTPPTPPQDDNDIYIDSVICLMYDTAPMPESKLPPVYVRKERKRHMDPSALGRKKKKGHGESVIPPRSLFDKASLLKVRREGKDQKKNFSLKQQAPFAKPLPSLLKPAMEAGQDNPEWLISEDWALLQAVKQLLELPLNLTIVSPAHTPNWDLVSDVVNSCSRIYRSPKQCRNRYENVIILREEGKLIYEANPKKNKTKSIYKSKNSRPLRTCQIYTQDDSATQIQLYNNRFELMKIIASKRSPPIKPLLGMNPFQKNPKHASVLAESGISYDKPLPPIQVASQRAERIAKEKKALAEQQRTQQLAQQQQQQTTGAAQPQGAAAQPQAQPQATAAAAQAAGVAQPNQPGAAAVPNTTVLTGAIKTAAVGTSIQPAKATVSGNVIVNTVAGVPPGQFQANKRLASPVMPVTVPATAGTATAQVVHTQQRAVPATAAPAEVVAIATGQSVRAVTPVTASAVVSTNLTPGQSQTRTLVASAPGMQFSQSKPLTPAQLQQLQLRQQLQQQQQQTQATSPQIKAVGKPQQKQKLQMAQQQVATAVAAAQGQQAASTQQPQQIHATPAATSNPQIAAAPRAGAVLTGTTVTNLQVARLTRVPAPGPIQAQPGQTAQVTLTKPPPVVSVPAVVSSAGVTTLPVTVAGISVAIGQAWGPVVTHPFQVQLLQRQKQQAATQAAAVQKAAQPQQTQAAVQQKAAQTTAQQQQKVTYTATTQLQPGIKTQFFTSIAQPQKPTATQQIQPDMWCGQIIQAQPQTVALTQAAPAAGSAQAQVQVTTAATQAVQQKLLQQQAVTAAAASPQIQTPAPHSPAQQQSAVAATVSESPAQHTAATPQPQQGKGNTRTGAAMRSKTPAKASGGS</sequence>
<dbReference type="SMART" id="SM00573">
    <property type="entry name" value="HSA"/>
    <property type="match status" value="1"/>
</dbReference>
<feature type="region of interest" description="Disordered" evidence="9">
    <location>
        <begin position="2941"/>
        <end position="3002"/>
    </location>
</feature>
<accession>A0A671KQT5</accession>
<feature type="compositionally biased region" description="Polar residues" evidence="9">
    <location>
        <begin position="1608"/>
        <end position="1624"/>
    </location>
</feature>
<feature type="compositionally biased region" description="Basic and acidic residues" evidence="9">
    <location>
        <begin position="2431"/>
        <end position="2442"/>
    </location>
</feature>
<evidence type="ECO:0000313" key="14">
    <source>
        <dbReference type="Ensembl" id="ENSSANP00000010261.1"/>
    </source>
</evidence>
<evidence type="ECO:0000256" key="3">
    <source>
        <dbReference type="ARBA" id="ARBA00022801"/>
    </source>
</evidence>
<dbReference type="FunFam" id="3.40.50.10810:FF:000005">
    <property type="entry name" value="Photoperiod-independent early flowering 1"/>
    <property type="match status" value="1"/>
</dbReference>
<keyword evidence="6" id="KW-0156">Chromatin regulator</keyword>
<feature type="compositionally biased region" description="Acidic residues" evidence="9">
    <location>
        <begin position="1003"/>
        <end position="1015"/>
    </location>
</feature>
<feature type="compositionally biased region" description="Low complexity" evidence="9">
    <location>
        <begin position="2443"/>
        <end position="2478"/>
    </location>
</feature>
<gene>
    <name evidence="14" type="primary">LOC107684496</name>
</gene>
<evidence type="ECO:0000259" key="13">
    <source>
        <dbReference type="PROSITE" id="PS51204"/>
    </source>
</evidence>
<evidence type="ECO:0000256" key="4">
    <source>
        <dbReference type="ARBA" id="ARBA00022806"/>
    </source>
</evidence>
<keyword evidence="15" id="KW-1185">Reference proteome</keyword>
<feature type="domain" description="Myb-like" evidence="10">
    <location>
        <begin position="2264"/>
        <end position="2325"/>
    </location>
</feature>
<dbReference type="SUPFAM" id="SSF52540">
    <property type="entry name" value="P-loop containing nucleoside triphosphate hydrolases"/>
    <property type="match status" value="2"/>
</dbReference>
<feature type="compositionally biased region" description="Low complexity" evidence="9">
    <location>
        <begin position="28"/>
        <end position="75"/>
    </location>
</feature>
<dbReference type="GO" id="GO:0003677">
    <property type="term" value="F:DNA binding"/>
    <property type="evidence" value="ECO:0007669"/>
    <property type="project" value="UniProtKB-KW"/>
</dbReference>
<dbReference type="Pfam" id="PF15790">
    <property type="entry name" value="EP400_N"/>
    <property type="match status" value="1"/>
</dbReference>
<organism evidence="14 15">
    <name type="scientific">Sinocyclocheilus anshuiensis</name>
    <dbReference type="NCBI Taxonomy" id="1608454"/>
    <lineage>
        <taxon>Eukaryota</taxon>
        <taxon>Metazoa</taxon>
        <taxon>Chordata</taxon>
        <taxon>Craniata</taxon>
        <taxon>Vertebrata</taxon>
        <taxon>Euteleostomi</taxon>
        <taxon>Actinopterygii</taxon>
        <taxon>Neopterygii</taxon>
        <taxon>Teleostei</taxon>
        <taxon>Ostariophysi</taxon>
        <taxon>Cypriniformes</taxon>
        <taxon>Cyprinidae</taxon>
        <taxon>Cyprininae</taxon>
        <taxon>Sinocyclocheilus</taxon>
    </lineage>
</organism>
<dbReference type="GO" id="GO:0003682">
    <property type="term" value="F:chromatin binding"/>
    <property type="evidence" value="ECO:0007669"/>
    <property type="project" value="TreeGrafter"/>
</dbReference>
<dbReference type="Pfam" id="PF00176">
    <property type="entry name" value="SNF2-rel_dom"/>
    <property type="match status" value="1"/>
</dbReference>
<feature type="region of interest" description="Disordered" evidence="9">
    <location>
        <begin position="541"/>
        <end position="585"/>
    </location>
</feature>
<keyword evidence="2" id="KW-0547">Nucleotide-binding</keyword>
<reference evidence="14" key="2">
    <citation type="submission" date="2025-09" db="UniProtKB">
        <authorList>
            <consortium name="Ensembl"/>
        </authorList>
    </citation>
    <scope>IDENTIFICATION</scope>
</reference>
<evidence type="ECO:0000256" key="9">
    <source>
        <dbReference type="SAM" id="MobiDB-lite"/>
    </source>
</evidence>
<feature type="domain" description="Helicase C-terminal" evidence="12">
    <location>
        <begin position="1805"/>
        <end position="1962"/>
    </location>
</feature>
<evidence type="ECO:0000259" key="12">
    <source>
        <dbReference type="PROSITE" id="PS51194"/>
    </source>
</evidence>
<feature type="region of interest" description="Disordered" evidence="9">
    <location>
        <begin position="992"/>
        <end position="1018"/>
    </location>
</feature>
<feature type="compositionally biased region" description="Polar residues" evidence="9">
    <location>
        <begin position="10"/>
        <end position="22"/>
    </location>
</feature>
<dbReference type="Ensembl" id="ENSSANT00000010993.1">
    <property type="protein sequence ID" value="ENSSANP00000010261.1"/>
    <property type="gene ID" value="ENSSANG00000005661.1"/>
</dbReference>
<dbReference type="PANTHER" id="PTHR46459">
    <property type="entry name" value="E1A-BINDING PROTEIN P400-RELATED"/>
    <property type="match status" value="1"/>
</dbReference>
<feature type="region of interest" description="Disordered" evidence="9">
    <location>
        <begin position="317"/>
        <end position="340"/>
    </location>
</feature>
<feature type="compositionally biased region" description="Low complexity" evidence="9">
    <location>
        <begin position="1467"/>
        <end position="1493"/>
    </location>
</feature>
<keyword evidence="3" id="KW-0378">Hydrolase</keyword>
<dbReference type="GO" id="GO:0000812">
    <property type="term" value="C:Swr1 complex"/>
    <property type="evidence" value="ECO:0007669"/>
    <property type="project" value="TreeGrafter"/>
</dbReference>
<feature type="compositionally biased region" description="Low complexity" evidence="9">
    <location>
        <begin position="551"/>
        <end position="564"/>
    </location>
</feature>
<dbReference type="Pfam" id="PF00271">
    <property type="entry name" value="Helicase_C"/>
    <property type="match status" value="1"/>
</dbReference>
<dbReference type="GO" id="GO:0005524">
    <property type="term" value="F:ATP binding"/>
    <property type="evidence" value="ECO:0007669"/>
    <property type="project" value="UniProtKB-KW"/>
</dbReference>
<dbReference type="SMART" id="SM00487">
    <property type="entry name" value="DEXDc"/>
    <property type="match status" value="1"/>
</dbReference>
<evidence type="ECO:0000256" key="1">
    <source>
        <dbReference type="ARBA" id="ARBA00004123"/>
    </source>
</evidence>
<dbReference type="InterPro" id="IPR001005">
    <property type="entry name" value="SANT/Myb"/>
</dbReference>
<protein>
    <submittedName>
        <fullName evidence="14">E1A-binding protein p400-like</fullName>
    </submittedName>
</protein>
<dbReference type="GO" id="GO:0006281">
    <property type="term" value="P:DNA repair"/>
    <property type="evidence" value="ECO:0007669"/>
    <property type="project" value="TreeGrafter"/>
</dbReference>
<feature type="region of interest" description="Disordered" evidence="9">
    <location>
        <begin position="2429"/>
        <end position="2478"/>
    </location>
</feature>
<dbReference type="PROSITE" id="PS51194">
    <property type="entry name" value="HELICASE_CTER"/>
    <property type="match status" value="1"/>
</dbReference>
<feature type="compositionally biased region" description="Acidic residues" evidence="9">
    <location>
        <begin position="942"/>
        <end position="954"/>
    </location>
</feature>
<feature type="compositionally biased region" description="Low complexity" evidence="9">
    <location>
        <begin position="694"/>
        <end position="715"/>
    </location>
</feature>
<dbReference type="Pfam" id="PF07529">
    <property type="entry name" value="HSA"/>
    <property type="match status" value="1"/>
</dbReference>
<dbReference type="InterPro" id="IPR001650">
    <property type="entry name" value="Helicase_C-like"/>
</dbReference>
<keyword evidence="8" id="KW-0539">Nucleus</keyword>
<dbReference type="InterPro" id="IPR031575">
    <property type="entry name" value="EP400_N"/>
</dbReference>
<comment type="subcellular location">
    <subcellularLocation>
        <location evidence="1">Nucleus</location>
    </subcellularLocation>
</comment>
<evidence type="ECO:0000256" key="2">
    <source>
        <dbReference type="ARBA" id="ARBA00022741"/>
    </source>
</evidence>
<dbReference type="InterPro" id="IPR027417">
    <property type="entry name" value="P-loop_NTPase"/>
</dbReference>
<dbReference type="GO" id="GO:0004386">
    <property type="term" value="F:helicase activity"/>
    <property type="evidence" value="ECO:0007669"/>
    <property type="project" value="UniProtKB-KW"/>
</dbReference>
<keyword evidence="4" id="KW-0347">Helicase</keyword>
<feature type="compositionally biased region" description="Basic and acidic residues" evidence="9">
    <location>
        <begin position="2025"/>
        <end position="2043"/>
    </location>
</feature>
<evidence type="ECO:0000256" key="8">
    <source>
        <dbReference type="ARBA" id="ARBA00023242"/>
    </source>
</evidence>
<dbReference type="InterPro" id="IPR038718">
    <property type="entry name" value="SNF2-like_sf"/>
</dbReference>
<feature type="region of interest" description="Disordered" evidence="9">
    <location>
        <begin position="2652"/>
        <end position="2671"/>
    </location>
</feature>
<feature type="compositionally biased region" description="Basic and acidic residues" evidence="9">
    <location>
        <begin position="760"/>
        <end position="770"/>
    </location>
</feature>
<feature type="domain" description="HSA" evidence="13">
    <location>
        <begin position="792"/>
        <end position="864"/>
    </location>
</feature>
<feature type="domain" description="Helicase ATP-binding" evidence="11">
    <location>
        <begin position="1099"/>
        <end position="1264"/>
    </location>
</feature>
<dbReference type="GO" id="GO:0016787">
    <property type="term" value="F:hydrolase activity"/>
    <property type="evidence" value="ECO:0007669"/>
    <property type="project" value="UniProtKB-KW"/>
</dbReference>
<feature type="compositionally biased region" description="Polar residues" evidence="9">
    <location>
        <begin position="716"/>
        <end position="759"/>
    </location>
</feature>
<feature type="region of interest" description="Disordered" evidence="9">
    <location>
        <begin position="1"/>
        <end position="77"/>
    </location>
</feature>
<feature type="compositionally biased region" description="Polar residues" evidence="9">
    <location>
        <begin position="677"/>
        <end position="693"/>
    </location>
</feature>
<feature type="region of interest" description="Disordered" evidence="9">
    <location>
        <begin position="673"/>
        <end position="770"/>
    </location>
</feature>
<evidence type="ECO:0000313" key="15">
    <source>
        <dbReference type="Proteomes" id="UP000472260"/>
    </source>
</evidence>
<dbReference type="GO" id="GO:0035267">
    <property type="term" value="C:NuA4 histone acetyltransferase complex"/>
    <property type="evidence" value="ECO:0007669"/>
    <property type="project" value="TreeGrafter"/>
</dbReference>
<feature type="region of interest" description="Disordered" evidence="9">
    <location>
        <begin position="2191"/>
        <end position="2211"/>
    </location>
</feature>
<reference evidence="14" key="1">
    <citation type="submission" date="2025-08" db="UniProtKB">
        <authorList>
            <consortium name="Ensembl"/>
        </authorList>
    </citation>
    <scope>IDENTIFICATION</scope>
</reference>
<dbReference type="Gene3D" id="1.10.10.60">
    <property type="entry name" value="Homeodomain-like"/>
    <property type="match status" value="1"/>
</dbReference>
<evidence type="ECO:0000256" key="5">
    <source>
        <dbReference type="ARBA" id="ARBA00022840"/>
    </source>
</evidence>
<dbReference type="InterPro" id="IPR000330">
    <property type="entry name" value="SNF2_N"/>
</dbReference>
<dbReference type="PROSITE" id="PS51204">
    <property type="entry name" value="HSA"/>
    <property type="match status" value="1"/>
</dbReference>
<feature type="region of interest" description="Disordered" evidence="9">
    <location>
        <begin position="1463"/>
        <end position="1509"/>
    </location>
</feature>
<keyword evidence="7" id="KW-0238">DNA-binding</keyword>
<evidence type="ECO:0000256" key="6">
    <source>
        <dbReference type="ARBA" id="ARBA00022853"/>
    </source>
</evidence>
<dbReference type="InterPro" id="IPR014012">
    <property type="entry name" value="HSA_dom"/>
</dbReference>
<dbReference type="Proteomes" id="UP000472260">
    <property type="component" value="Unassembled WGS sequence"/>
</dbReference>
<name>A0A671KQT5_9TELE</name>
<keyword evidence="5" id="KW-0067">ATP-binding</keyword>
<dbReference type="GO" id="GO:0006325">
    <property type="term" value="P:chromatin organization"/>
    <property type="evidence" value="ECO:0007669"/>
    <property type="project" value="UniProtKB-KW"/>
</dbReference>
<evidence type="ECO:0000259" key="11">
    <source>
        <dbReference type="PROSITE" id="PS51192"/>
    </source>
</evidence>
<dbReference type="CDD" id="cd00167">
    <property type="entry name" value="SANT"/>
    <property type="match status" value="1"/>
</dbReference>